<evidence type="ECO:0000256" key="2">
    <source>
        <dbReference type="SAM" id="Phobius"/>
    </source>
</evidence>
<dbReference type="Proteomes" id="UP001165587">
    <property type="component" value="Unassembled WGS sequence"/>
</dbReference>
<dbReference type="AlphaFoldDB" id="A0AA41XF59"/>
<dbReference type="RefSeq" id="WP_259530036.1">
    <property type="nucleotide sequence ID" value="NZ_JANLCK010000008.1"/>
</dbReference>
<keyword evidence="2" id="KW-1133">Transmembrane helix</keyword>
<evidence type="ECO:0000259" key="3">
    <source>
        <dbReference type="Pfam" id="PF03713"/>
    </source>
</evidence>
<name>A0AA41XF59_9MICO</name>
<evidence type="ECO:0000313" key="5">
    <source>
        <dbReference type="Proteomes" id="UP001165587"/>
    </source>
</evidence>
<gene>
    <name evidence="4" type="ORF">N1028_14295</name>
</gene>
<sequence>MTPGELSGSAPPDPGDRATATTATPATPAEAVPRRGGRGRLVLAGVVAAVVVVVAVFSAGWLAAPRVPTPSDGSVEAGFARDMQTHHNQAVEMSLILRDVTDDAEVRSLAYDIATSQSQQSGQMYAWLNMWGLSQASTRPVMSWMLQPTLDGSDSGHGHGGAQATADPLMDDAASTPASEPMVPGDPMPGMATFEQLNELQRLRGVEAERLYLQLMIAHHRGGVEMAEAAVARTTNPLVVTLANAIIVAQQSEIDYMQSLLDARS</sequence>
<reference evidence="4" key="1">
    <citation type="submission" date="2022-08" db="EMBL/GenBank/DDBJ databases">
        <authorList>
            <person name="Deng Y."/>
            <person name="Han X.-F."/>
            <person name="Zhang Y.-Q."/>
        </authorList>
    </citation>
    <scope>NUCLEOTIDE SEQUENCE</scope>
    <source>
        <strain evidence="4">CPCC 203407</strain>
    </source>
</reference>
<dbReference type="EMBL" id="JANLCK010000008">
    <property type="protein sequence ID" value="MCS5727066.1"/>
    <property type="molecule type" value="Genomic_DNA"/>
</dbReference>
<feature type="compositionally biased region" description="Low complexity" evidence="1">
    <location>
        <begin position="17"/>
        <end position="31"/>
    </location>
</feature>
<keyword evidence="2" id="KW-0472">Membrane</keyword>
<protein>
    <submittedName>
        <fullName evidence="4">DUF305 domain-containing protein</fullName>
    </submittedName>
</protein>
<organism evidence="4 5">
    <name type="scientific">Herbiconiux oxytropis</name>
    <dbReference type="NCBI Taxonomy" id="2970915"/>
    <lineage>
        <taxon>Bacteria</taxon>
        <taxon>Bacillati</taxon>
        <taxon>Actinomycetota</taxon>
        <taxon>Actinomycetes</taxon>
        <taxon>Micrococcales</taxon>
        <taxon>Microbacteriaceae</taxon>
        <taxon>Herbiconiux</taxon>
    </lineage>
</organism>
<keyword evidence="5" id="KW-1185">Reference proteome</keyword>
<dbReference type="PANTHER" id="PTHR36933:SF1">
    <property type="entry name" value="SLL0788 PROTEIN"/>
    <property type="match status" value="1"/>
</dbReference>
<feature type="region of interest" description="Disordered" evidence="1">
    <location>
        <begin position="149"/>
        <end position="191"/>
    </location>
</feature>
<feature type="domain" description="DUF305" evidence="3">
    <location>
        <begin position="76"/>
        <end position="261"/>
    </location>
</feature>
<proteinExistence type="predicted"/>
<feature type="region of interest" description="Disordered" evidence="1">
    <location>
        <begin position="1"/>
        <end position="33"/>
    </location>
</feature>
<dbReference type="PANTHER" id="PTHR36933">
    <property type="entry name" value="SLL0788 PROTEIN"/>
    <property type="match status" value="1"/>
</dbReference>
<evidence type="ECO:0000313" key="4">
    <source>
        <dbReference type="EMBL" id="MCS5727066.1"/>
    </source>
</evidence>
<dbReference type="Pfam" id="PF03713">
    <property type="entry name" value="DUF305"/>
    <property type="match status" value="1"/>
</dbReference>
<dbReference type="Gene3D" id="1.20.1260.10">
    <property type="match status" value="1"/>
</dbReference>
<evidence type="ECO:0000256" key="1">
    <source>
        <dbReference type="SAM" id="MobiDB-lite"/>
    </source>
</evidence>
<feature type="transmembrane region" description="Helical" evidence="2">
    <location>
        <begin position="41"/>
        <end position="64"/>
    </location>
</feature>
<accession>A0AA41XF59</accession>
<keyword evidence="2" id="KW-0812">Transmembrane</keyword>
<dbReference type="InterPro" id="IPR012347">
    <property type="entry name" value="Ferritin-like"/>
</dbReference>
<dbReference type="InterPro" id="IPR005183">
    <property type="entry name" value="DUF305_CopM-like"/>
</dbReference>
<comment type="caution">
    <text evidence="4">The sequence shown here is derived from an EMBL/GenBank/DDBJ whole genome shotgun (WGS) entry which is preliminary data.</text>
</comment>